<name>A0ABR1TW14_9PEZI</name>
<dbReference type="RefSeq" id="XP_066712941.1">
    <property type="nucleotide sequence ID" value="XM_066863831.1"/>
</dbReference>
<evidence type="ECO:0000259" key="5">
    <source>
        <dbReference type="Pfam" id="PF01565"/>
    </source>
</evidence>
<evidence type="ECO:0000256" key="4">
    <source>
        <dbReference type="ARBA" id="ARBA00023002"/>
    </source>
</evidence>
<dbReference type="EMBL" id="JAQQWL010000011">
    <property type="protein sequence ID" value="KAK8050692.1"/>
    <property type="molecule type" value="Genomic_DNA"/>
</dbReference>
<dbReference type="Proteomes" id="UP001480595">
    <property type="component" value="Unassembled WGS sequence"/>
</dbReference>
<dbReference type="InterPro" id="IPR006094">
    <property type="entry name" value="Oxid_FAD_bind_N"/>
</dbReference>
<gene>
    <name evidence="6" type="ORF">PG994_012422</name>
</gene>
<dbReference type="InterPro" id="IPR050416">
    <property type="entry name" value="FAD-linked_Oxidoreductase"/>
</dbReference>
<comment type="similarity">
    <text evidence="1">Belongs to the oxygen-dependent FAD-linked oxidoreductase family.</text>
</comment>
<proteinExistence type="inferred from homology"/>
<protein>
    <recommendedName>
        <fullName evidence="5">FAD linked oxidase N-terminal domain-containing protein</fullName>
    </recommendedName>
</protein>
<dbReference type="InterPro" id="IPR016169">
    <property type="entry name" value="FAD-bd_PCMH_sub2"/>
</dbReference>
<dbReference type="PANTHER" id="PTHR42973:SF53">
    <property type="entry name" value="FAD-BINDING PCMH-TYPE DOMAIN-CONTAINING PROTEIN-RELATED"/>
    <property type="match status" value="1"/>
</dbReference>
<dbReference type="GeneID" id="92096894"/>
<keyword evidence="7" id="KW-1185">Reference proteome</keyword>
<dbReference type="Gene3D" id="3.30.465.10">
    <property type="match status" value="2"/>
</dbReference>
<evidence type="ECO:0000256" key="2">
    <source>
        <dbReference type="ARBA" id="ARBA00022630"/>
    </source>
</evidence>
<keyword evidence="3" id="KW-0274">FAD</keyword>
<dbReference type="PANTHER" id="PTHR42973">
    <property type="entry name" value="BINDING OXIDOREDUCTASE, PUTATIVE (AFU_ORTHOLOGUE AFUA_1G17690)-RELATED"/>
    <property type="match status" value="1"/>
</dbReference>
<keyword evidence="4" id="KW-0560">Oxidoreductase</keyword>
<feature type="domain" description="FAD linked oxidase N-terminal" evidence="5">
    <location>
        <begin position="49"/>
        <end position="109"/>
    </location>
</feature>
<evidence type="ECO:0000256" key="1">
    <source>
        <dbReference type="ARBA" id="ARBA00005466"/>
    </source>
</evidence>
<keyword evidence="2" id="KW-0285">Flavoprotein</keyword>
<evidence type="ECO:0000256" key="3">
    <source>
        <dbReference type="ARBA" id="ARBA00022827"/>
    </source>
</evidence>
<accession>A0ABR1TW14</accession>
<sequence>MTFSTPASVGFQNSGFLDAHPELQVLQSADPRYGSREGSYWVINTRLSPACIVLSDSPQQLAALLKELAATQCQFAVRSGAHSPVPGTNDIADGVTIDLSSLNKITFDNGSETHKRTVSGGRGGDVGVSGLLLGGGSSWMTVKNGWACDNVMFAVALAFSASKPLPARESQECLAFRCGYAGTREHNDMLALVDVVYKSFGFLFHNSGHFLALLRGSHGSGVGHGEG</sequence>
<dbReference type="Pfam" id="PF01565">
    <property type="entry name" value="FAD_binding_4"/>
    <property type="match status" value="1"/>
</dbReference>
<dbReference type="InterPro" id="IPR036318">
    <property type="entry name" value="FAD-bd_PCMH-like_sf"/>
</dbReference>
<dbReference type="SUPFAM" id="SSF56176">
    <property type="entry name" value="FAD-binding/transporter-associated domain-like"/>
    <property type="match status" value="1"/>
</dbReference>
<reference evidence="6 7" key="1">
    <citation type="submission" date="2023-01" db="EMBL/GenBank/DDBJ databases">
        <title>Analysis of 21 Apiospora genomes using comparative genomics revels a genus with tremendous synthesis potential of carbohydrate active enzymes and secondary metabolites.</title>
        <authorList>
            <person name="Sorensen T."/>
        </authorList>
    </citation>
    <scope>NUCLEOTIDE SEQUENCE [LARGE SCALE GENOMIC DNA]</scope>
    <source>
        <strain evidence="6 7">CBS 135458</strain>
    </source>
</reference>
<evidence type="ECO:0000313" key="6">
    <source>
        <dbReference type="EMBL" id="KAK8050692.1"/>
    </source>
</evidence>
<comment type="caution">
    <text evidence="6">The sequence shown here is derived from an EMBL/GenBank/DDBJ whole genome shotgun (WGS) entry which is preliminary data.</text>
</comment>
<organism evidence="6 7">
    <name type="scientific">Apiospora phragmitis</name>
    <dbReference type="NCBI Taxonomy" id="2905665"/>
    <lineage>
        <taxon>Eukaryota</taxon>
        <taxon>Fungi</taxon>
        <taxon>Dikarya</taxon>
        <taxon>Ascomycota</taxon>
        <taxon>Pezizomycotina</taxon>
        <taxon>Sordariomycetes</taxon>
        <taxon>Xylariomycetidae</taxon>
        <taxon>Amphisphaeriales</taxon>
        <taxon>Apiosporaceae</taxon>
        <taxon>Apiospora</taxon>
    </lineage>
</organism>
<evidence type="ECO:0000313" key="7">
    <source>
        <dbReference type="Proteomes" id="UP001480595"/>
    </source>
</evidence>